<dbReference type="RefSeq" id="WP_012185628.1">
    <property type="nucleotide sequence ID" value="NC_009954.1"/>
</dbReference>
<keyword evidence="4 6" id="KW-0808">Transferase</keyword>
<feature type="binding site" evidence="6">
    <location>
        <position position="88"/>
    </location>
    <ligand>
        <name>5-phospho-alpha-D-ribose 1-diphosphate</name>
        <dbReference type="ChEBI" id="CHEBI:58017"/>
        <note>ligand shared between dimeric partners</note>
    </ligand>
</feature>
<dbReference type="NCBIfam" id="TIGR00336">
    <property type="entry name" value="pyrE"/>
    <property type="match status" value="1"/>
</dbReference>
<dbReference type="UniPathway" id="UPA00070">
    <property type="reaction ID" value="UER00119"/>
</dbReference>
<dbReference type="HOGENOM" id="CLU_074878_2_0_2"/>
<dbReference type="PANTHER" id="PTHR19278">
    <property type="entry name" value="OROTATE PHOSPHORIBOSYLTRANSFERASE"/>
    <property type="match status" value="1"/>
</dbReference>
<evidence type="ECO:0000313" key="8">
    <source>
        <dbReference type="EMBL" id="ABW01408.1"/>
    </source>
</evidence>
<dbReference type="eggNOG" id="arCOG00029">
    <property type="taxonomic scope" value="Archaea"/>
</dbReference>
<accession>A8MCA2</accession>
<comment type="cofactor">
    <cofactor evidence="6">
        <name>Mg(2+)</name>
        <dbReference type="ChEBI" id="CHEBI:18420"/>
    </cofactor>
</comment>
<feature type="binding site" evidence="6">
    <location>
        <position position="118"/>
    </location>
    <ligand>
        <name>orotate</name>
        <dbReference type="ChEBI" id="CHEBI:30839"/>
    </ligand>
</feature>
<comment type="catalytic activity">
    <reaction evidence="6">
        <text>orotidine 5'-phosphate + diphosphate = orotate + 5-phospho-alpha-D-ribose 1-diphosphate</text>
        <dbReference type="Rhea" id="RHEA:10380"/>
        <dbReference type="ChEBI" id="CHEBI:30839"/>
        <dbReference type="ChEBI" id="CHEBI:33019"/>
        <dbReference type="ChEBI" id="CHEBI:57538"/>
        <dbReference type="ChEBI" id="CHEBI:58017"/>
        <dbReference type="EC" id="2.4.2.10"/>
    </reaction>
</comment>
<dbReference type="EC" id="2.4.2.10" evidence="2 6"/>
<sequence length="181" mass="19860">MSIELARLLVKYGVVKFGDFTLSSGVKSKYYVDMRMAISIPEVYKPIIEELALRIGGGIDLIAGIESGSIPWASMLAYRLSKGTLYVRKADKSHGTRRRIEGYYKGGEGVLLIDDVVTTGGTILDSIRVLEENGLRVIEVAVIVDRLEGGLDAIRRSGYRAWSLLTVKDLFNAMGISNATQ</sequence>
<dbReference type="InterPro" id="IPR004467">
    <property type="entry name" value="Or_phspho_trans_dom"/>
</dbReference>
<keyword evidence="9" id="KW-1185">Reference proteome</keyword>
<dbReference type="GO" id="GO:0000287">
    <property type="term" value="F:magnesium ion binding"/>
    <property type="evidence" value="ECO:0007669"/>
    <property type="project" value="UniProtKB-UniRule"/>
</dbReference>
<feature type="binding site" evidence="6">
    <location>
        <position position="146"/>
    </location>
    <ligand>
        <name>orotate</name>
        <dbReference type="ChEBI" id="CHEBI:30839"/>
    </ligand>
</feature>
<dbReference type="PANTHER" id="PTHR19278:SF9">
    <property type="entry name" value="URIDINE 5'-MONOPHOSPHATE SYNTHASE"/>
    <property type="match status" value="1"/>
</dbReference>
<feature type="binding site" evidence="6">
    <location>
        <position position="94"/>
    </location>
    <ligand>
        <name>5-phospho-alpha-D-ribose 1-diphosphate</name>
        <dbReference type="ChEBI" id="CHEBI:58017"/>
        <note>ligand shared between dimeric partners</note>
    </ligand>
</feature>
<comment type="subunit">
    <text evidence="6">Homodimer.</text>
</comment>
<evidence type="ECO:0000313" key="9">
    <source>
        <dbReference type="Proteomes" id="UP000001137"/>
    </source>
</evidence>
<gene>
    <name evidence="6" type="primary">pyrE</name>
    <name evidence="8" type="ordered locus">Cmaq_0565</name>
</gene>
<dbReference type="InterPro" id="IPR023031">
    <property type="entry name" value="OPRT"/>
</dbReference>
<comment type="function">
    <text evidence="6">Catalyzes the transfer of a ribosyl phosphate group from 5-phosphoribose 1-diphosphate to orotate, leading to the formation of orotidine monophosphate (OMP).</text>
</comment>
<evidence type="ECO:0000256" key="2">
    <source>
        <dbReference type="ARBA" id="ARBA00011971"/>
    </source>
</evidence>
<dbReference type="CDD" id="cd06223">
    <property type="entry name" value="PRTases_typeI"/>
    <property type="match status" value="1"/>
</dbReference>
<comment type="pathway">
    <text evidence="1 6">Pyrimidine metabolism; UMP biosynthesis via de novo pathway; UMP from orotate: step 1/2.</text>
</comment>
<dbReference type="SUPFAM" id="SSF53271">
    <property type="entry name" value="PRTase-like"/>
    <property type="match status" value="1"/>
</dbReference>
<evidence type="ECO:0000256" key="4">
    <source>
        <dbReference type="ARBA" id="ARBA00022679"/>
    </source>
</evidence>
<comment type="similarity">
    <text evidence="6">Belongs to the purine/pyrimidine phosphoribosyltransferase family. PyrE subfamily.</text>
</comment>
<dbReference type="Proteomes" id="UP000001137">
    <property type="component" value="Chromosome"/>
</dbReference>
<dbReference type="GO" id="GO:0019856">
    <property type="term" value="P:pyrimidine nucleobase biosynthetic process"/>
    <property type="evidence" value="ECO:0007669"/>
    <property type="project" value="TreeGrafter"/>
</dbReference>
<reference evidence="8 9" key="1">
    <citation type="submission" date="2007-10" db="EMBL/GenBank/DDBJ databases">
        <title>Complete sequence of Caldivirga maquilingensis IC-167.</title>
        <authorList>
            <consortium name="US DOE Joint Genome Institute"/>
            <person name="Copeland A."/>
            <person name="Lucas S."/>
            <person name="Lapidus A."/>
            <person name="Barry K."/>
            <person name="Glavina del Rio T."/>
            <person name="Dalin E."/>
            <person name="Tice H."/>
            <person name="Pitluck S."/>
            <person name="Saunders E."/>
            <person name="Brettin T."/>
            <person name="Bruce D."/>
            <person name="Detter J.C."/>
            <person name="Han C."/>
            <person name="Schmutz J."/>
            <person name="Larimer F."/>
            <person name="Land M."/>
            <person name="Hauser L."/>
            <person name="Kyrpides N."/>
            <person name="Ivanova N."/>
            <person name="Biddle J.F."/>
            <person name="Zhang Z."/>
            <person name="Fitz-Gibbon S.T."/>
            <person name="Lowe T.M."/>
            <person name="Saltikov C."/>
            <person name="House C.H."/>
            <person name="Richardson P."/>
        </authorList>
    </citation>
    <scope>NUCLEOTIDE SEQUENCE [LARGE SCALE GENOMIC DNA]</scope>
    <source>
        <strain evidence="9">ATCC 700844 / DSM 13496 / JCM 10307 / IC-167</strain>
    </source>
</reference>
<dbReference type="KEGG" id="cma:Cmaq_0565"/>
<dbReference type="OrthoDB" id="9089at2157"/>
<dbReference type="AlphaFoldDB" id="A8MCA2"/>
<dbReference type="InterPro" id="IPR029057">
    <property type="entry name" value="PRTase-like"/>
</dbReference>
<evidence type="ECO:0000256" key="1">
    <source>
        <dbReference type="ARBA" id="ARBA00004889"/>
    </source>
</evidence>
<proteinExistence type="inferred from homology"/>
<keyword evidence="5 6" id="KW-0665">Pyrimidine biosynthesis</keyword>
<dbReference type="GO" id="GO:0044205">
    <property type="term" value="P:'de novo' UMP biosynthetic process"/>
    <property type="evidence" value="ECO:0007669"/>
    <property type="project" value="UniProtKB-UniRule"/>
</dbReference>
<evidence type="ECO:0000256" key="3">
    <source>
        <dbReference type="ARBA" id="ARBA00022676"/>
    </source>
</evidence>
<dbReference type="Gene3D" id="3.40.50.2020">
    <property type="match status" value="1"/>
</dbReference>
<dbReference type="InterPro" id="IPR000836">
    <property type="entry name" value="PRTase_dom"/>
</dbReference>
<feature type="domain" description="Phosphoribosyltransferase" evidence="7">
    <location>
        <begin position="48"/>
        <end position="150"/>
    </location>
</feature>
<keyword evidence="6" id="KW-0460">Magnesium</keyword>
<protein>
    <recommendedName>
        <fullName evidence="2 6">Orotate phosphoribosyltransferase</fullName>
        <shortName evidence="6">OPRT</shortName>
        <shortName evidence="6">OPRTase</shortName>
        <ecNumber evidence="2 6">2.4.2.10</ecNumber>
    </recommendedName>
</protein>
<evidence type="ECO:0000256" key="6">
    <source>
        <dbReference type="HAMAP-Rule" id="MF_01208"/>
    </source>
</evidence>
<dbReference type="HAMAP" id="MF_01208">
    <property type="entry name" value="PyrE"/>
    <property type="match status" value="1"/>
</dbReference>
<name>A8MCA2_CALMQ</name>
<feature type="binding site" description="in other chain" evidence="6">
    <location>
        <begin position="114"/>
        <end position="122"/>
    </location>
    <ligand>
        <name>5-phospho-alpha-D-ribose 1-diphosphate</name>
        <dbReference type="ChEBI" id="CHEBI:58017"/>
        <note>ligand shared between dimeric partners</note>
    </ligand>
</feature>
<evidence type="ECO:0000256" key="5">
    <source>
        <dbReference type="ARBA" id="ARBA00022975"/>
    </source>
</evidence>
<evidence type="ECO:0000259" key="7">
    <source>
        <dbReference type="Pfam" id="PF00156"/>
    </source>
</evidence>
<dbReference type="Pfam" id="PF00156">
    <property type="entry name" value="Pribosyltran"/>
    <property type="match status" value="1"/>
</dbReference>
<keyword evidence="3 6" id="KW-0328">Glycosyltransferase</keyword>
<feature type="binding site" description="in other chain" evidence="6">
    <location>
        <position position="89"/>
    </location>
    <ligand>
        <name>5-phospho-alpha-D-ribose 1-diphosphate</name>
        <dbReference type="ChEBI" id="CHEBI:58017"/>
        <note>ligand shared between dimeric partners</note>
    </ligand>
</feature>
<dbReference type="STRING" id="397948.Cmaq_0565"/>
<dbReference type="GO" id="GO:0004588">
    <property type="term" value="F:orotate phosphoribosyltransferase activity"/>
    <property type="evidence" value="ECO:0007669"/>
    <property type="project" value="UniProtKB-UniRule"/>
</dbReference>
<dbReference type="GeneID" id="5708601"/>
<feature type="binding site" evidence="6">
    <location>
        <position position="92"/>
    </location>
    <ligand>
        <name>5-phospho-alpha-D-ribose 1-diphosphate</name>
        <dbReference type="ChEBI" id="CHEBI:58017"/>
        <note>ligand shared between dimeric partners</note>
    </ligand>
</feature>
<dbReference type="EMBL" id="CP000852">
    <property type="protein sequence ID" value="ABW01408.1"/>
    <property type="molecule type" value="Genomic_DNA"/>
</dbReference>
<organism evidence="8 9">
    <name type="scientific">Caldivirga maquilingensis (strain ATCC 700844 / DSM 13496 / JCM 10307 / IC-167)</name>
    <dbReference type="NCBI Taxonomy" id="397948"/>
    <lineage>
        <taxon>Archaea</taxon>
        <taxon>Thermoproteota</taxon>
        <taxon>Thermoprotei</taxon>
        <taxon>Thermoproteales</taxon>
        <taxon>Thermoproteaceae</taxon>
        <taxon>Caldivirga</taxon>
    </lineage>
</organism>